<dbReference type="Gene3D" id="3.40.50.720">
    <property type="entry name" value="NAD(P)-binding Rossmann-like Domain"/>
    <property type="match status" value="1"/>
</dbReference>
<dbReference type="InterPro" id="IPR003462">
    <property type="entry name" value="ODC_Mu_crystall"/>
</dbReference>
<gene>
    <name evidence="1" type="ORF">SAMN03084138_04439</name>
</gene>
<dbReference type="STRING" id="1121869.SAMN03084138_04439"/>
<dbReference type="PANTHER" id="PTHR13812:SF19">
    <property type="entry name" value="KETIMINE REDUCTASE MU-CRYSTALLIN"/>
    <property type="match status" value="1"/>
</dbReference>
<evidence type="ECO:0000313" key="1">
    <source>
        <dbReference type="EMBL" id="SFQ23114.1"/>
    </source>
</evidence>
<dbReference type="GO" id="GO:0005737">
    <property type="term" value="C:cytoplasm"/>
    <property type="evidence" value="ECO:0007669"/>
    <property type="project" value="TreeGrafter"/>
</dbReference>
<protein>
    <submittedName>
        <fullName evidence="1">Ornithine cyclodeaminase</fullName>
    </submittedName>
</protein>
<dbReference type="RefSeq" id="WP_017012097.1">
    <property type="nucleotide sequence ID" value="NZ_FOWR01000052.1"/>
</dbReference>
<accession>A0A1I5WTS0</accession>
<name>A0A1I5WTS0_9GAMM</name>
<proteinExistence type="predicted"/>
<dbReference type="EMBL" id="FOWR01000052">
    <property type="protein sequence ID" value="SFQ23114.1"/>
    <property type="molecule type" value="Genomic_DNA"/>
</dbReference>
<dbReference type="Gene3D" id="3.30.1780.10">
    <property type="entry name" value="ornithine cyclodeaminase, domain 1"/>
    <property type="match status" value="1"/>
</dbReference>
<dbReference type="PANTHER" id="PTHR13812">
    <property type="entry name" value="KETIMINE REDUCTASE MU-CRYSTALLIN"/>
    <property type="match status" value="1"/>
</dbReference>
<dbReference type="OrthoDB" id="9809203at2"/>
<dbReference type="Pfam" id="PF02423">
    <property type="entry name" value="OCD_Mu_crystall"/>
    <property type="match status" value="1"/>
</dbReference>
<evidence type="ECO:0000313" key="2">
    <source>
        <dbReference type="Proteomes" id="UP000182692"/>
    </source>
</evidence>
<dbReference type="SUPFAM" id="SSF51735">
    <property type="entry name" value="NAD(P)-binding Rossmann-fold domains"/>
    <property type="match status" value="1"/>
</dbReference>
<dbReference type="InterPro" id="IPR036291">
    <property type="entry name" value="NAD(P)-bd_dom_sf"/>
</dbReference>
<dbReference type="Proteomes" id="UP000182692">
    <property type="component" value="Unassembled WGS sequence"/>
</dbReference>
<dbReference type="AlphaFoldDB" id="A0A1I5WTS0"/>
<dbReference type="GeneID" id="35869931"/>
<dbReference type="InterPro" id="IPR023401">
    <property type="entry name" value="ODC_N"/>
</dbReference>
<sequence length="315" mass="33965">MVVMNEADIRNIVSLNSDVIVEMGAAFQSEGAAFTCQPPVQQMMLAPLNGLLCVKSFYTALKKHFVVKMAGNYRPNGGNVSETHGMNAVYDSASGQLKAVLADNGYLTQIRTAAAGGYAIDLLAPQTLDIAVIVGTGRQARMQLSALMLVRQPKEIRCFGRNTESLKCFVDWALDTHGIKVAYFTDEALAMANADLVITATTSRTPVLHKEAVLGTRQSRDLLIVAMGSDSAEKRELEEALVLESNRWVCDDISQSAVLGELKGISDDMFGEAFTPIELGDVLRGPSPGITICDLTGIAKLDLAISEYCLARMPE</sequence>
<organism evidence="1 2">
    <name type="scientific">Enterovibrio norvegicus DSM 15893</name>
    <dbReference type="NCBI Taxonomy" id="1121869"/>
    <lineage>
        <taxon>Bacteria</taxon>
        <taxon>Pseudomonadati</taxon>
        <taxon>Pseudomonadota</taxon>
        <taxon>Gammaproteobacteria</taxon>
        <taxon>Vibrionales</taxon>
        <taxon>Vibrionaceae</taxon>
        <taxon>Enterovibrio</taxon>
    </lineage>
</organism>
<reference evidence="1 2" key="1">
    <citation type="submission" date="2016-10" db="EMBL/GenBank/DDBJ databases">
        <authorList>
            <person name="de Groot N.N."/>
        </authorList>
    </citation>
    <scope>NUCLEOTIDE SEQUENCE [LARGE SCALE GENOMIC DNA]</scope>
    <source>
        <strain evidence="1 2">DSM 15893</strain>
    </source>
</reference>